<dbReference type="SUPFAM" id="SSF46565">
    <property type="entry name" value="Chaperone J-domain"/>
    <property type="match status" value="1"/>
</dbReference>
<dbReference type="CDD" id="cd06257">
    <property type="entry name" value="DnaJ"/>
    <property type="match status" value="1"/>
</dbReference>
<dbReference type="EMBL" id="UOEO01000094">
    <property type="protein sequence ID" value="VAW18811.1"/>
    <property type="molecule type" value="Genomic_DNA"/>
</dbReference>
<dbReference type="SMART" id="SM00271">
    <property type="entry name" value="DnaJ"/>
    <property type="match status" value="1"/>
</dbReference>
<proteinExistence type="predicted"/>
<organism evidence="2">
    <name type="scientific">hydrothermal vent metagenome</name>
    <dbReference type="NCBI Taxonomy" id="652676"/>
    <lineage>
        <taxon>unclassified sequences</taxon>
        <taxon>metagenomes</taxon>
        <taxon>ecological metagenomes</taxon>
    </lineage>
</organism>
<reference evidence="2" key="1">
    <citation type="submission" date="2018-06" db="EMBL/GenBank/DDBJ databases">
        <authorList>
            <person name="Zhirakovskaya E."/>
        </authorList>
    </citation>
    <scope>NUCLEOTIDE SEQUENCE</scope>
</reference>
<accession>A0A3B0TJF5</accession>
<dbReference type="SUPFAM" id="SSF158682">
    <property type="entry name" value="TerB-like"/>
    <property type="match status" value="1"/>
</dbReference>
<protein>
    <submittedName>
        <fullName evidence="2">DnaJ-like protein DjlA</fullName>
    </submittedName>
</protein>
<dbReference type="InterPro" id="IPR050817">
    <property type="entry name" value="DjlA_DnaK_co-chaperone"/>
</dbReference>
<dbReference type="Pfam" id="PF00226">
    <property type="entry name" value="DnaJ"/>
    <property type="match status" value="1"/>
</dbReference>
<dbReference type="InterPro" id="IPR029024">
    <property type="entry name" value="TerB-like"/>
</dbReference>
<dbReference type="PANTHER" id="PTHR24074">
    <property type="entry name" value="CO-CHAPERONE PROTEIN DJLA"/>
    <property type="match status" value="1"/>
</dbReference>
<dbReference type="InterPro" id="IPR001623">
    <property type="entry name" value="DnaJ_domain"/>
</dbReference>
<dbReference type="Pfam" id="PF05099">
    <property type="entry name" value="TerB"/>
    <property type="match status" value="1"/>
</dbReference>
<evidence type="ECO:0000313" key="2">
    <source>
        <dbReference type="EMBL" id="VAW18811.1"/>
    </source>
</evidence>
<name>A0A3B0TJF5_9ZZZZ</name>
<feature type="domain" description="J" evidence="1">
    <location>
        <begin position="161"/>
        <end position="225"/>
    </location>
</feature>
<dbReference type="InterPro" id="IPR007791">
    <property type="entry name" value="DjlA_N"/>
</dbReference>
<gene>
    <name evidence="2" type="ORF">MNBD_ALPHA12-2313</name>
</gene>
<dbReference type="Gene3D" id="1.10.287.110">
    <property type="entry name" value="DnaJ domain"/>
    <property type="match status" value="1"/>
</dbReference>
<sequence length="226" mass="25108">MNKISVWQRIAKTAGSLVNIFDPDNWLPGGKDAAFTLALVALSAKMAVADGVVSVSEVRAFRDMVVISERDLKQVERFFMLAQQDVAGYRSYARKVRKLFQNSPETLEHVLDALFSIAAADGVIHEGEFEYLKNVSDIFGFDEARFEQIAARFLINDNGVDPYLVLGLVPEATNSEIKRVYRRLVSEHHPDRLIAKGVPEELISIATARVAAINAAYDQIAKVRGI</sequence>
<dbReference type="AlphaFoldDB" id="A0A3B0TJF5"/>
<dbReference type="PROSITE" id="PS50076">
    <property type="entry name" value="DNAJ_2"/>
    <property type="match status" value="1"/>
</dbReference>
<evidence type="ECO:0000259" key="1">
    <source>
        <dbReference type="PROSITE" id="PS50076"/>
    </source>
</evidence>
<dbReference type="CDD" id="cd07316">
    <property type="entry name" value="terB_like_DjlA"/>
    <property type="match status" value="1"/>
</dbReference>
<dbReference type="PRINTS" id="PR00625">
    <property type="entry name" value="JDOMAIN"/>
</dbReference>
<dbReference type="InterPro" id="IPR036869">
    <property type="entry name" value="J_dom_sf"/>
</dbReference>
<dbReference type="Gene3D" id="1.10.3680.10">
    <property type="entry name" value="TerB-like"/>
    <property type="match status" value="1"/>
</dbReference>